<dbReference type="PROSITE" id="PS50158">
    <property type="entry name" value="ZF_CCHC"/>
    <property type="match status" value="1"/>
</dbReference>
<keyword evidence="1" id="KW-0863">Zinc-finger</keyword>
<evidence type="ECO:0000259" key="3">
    <source>
        <dbReference type="PROSITE" id="PS50158"/>
    </source>
</evidence>
<dbReference type="Gene3D" id="4.10.60.10">
    <property type="entry name" value="Zinc finger, CCHC-type"/>
    <property type="match status" value="1"/>
</dbReference>
<feature type="domain" description="CCHC-type" evidence="3">
    <location>
        <begin position="46"/>
        <end position="61"/>
    </location>
</feature>
<evidence type="ECO:0000256" key="2">
    <source>
        <dbReference type="SAM" id="MobiDB-lite"/>
    </source>
</evidence>
<dbReference type="GO" id="GO:0004519">
    <property type="term" value="F:endonuclease activity"/>
    <property type="evidence" value="ECO:0007669"/>
    <property type="project" value="UniProtKB-KW"/>
</dbReference>
<dbReference type="InterPro" id="IPR001878">
    <property type="entry name" value="Znf_CCHC"/>
</dbReference>
<dbReference type="OrthoDB" id="1883054at2759"/>
<evidence type="ECO:0000313" key="6">
    <source>
        <dbReference type="Proteomes" id="UP000002051"/>
    </source>
</evidence>
<reference evidence="5" key="3">
    <citation type="submission" date="2015-04" db="UniProtKB">
        <authorList>
            <consortium name="EnsemblPlants"/>
        </authorList>
    </citation>
    <scope>IDENTIFICATION</scope>
    <source>
        <strain evidence="5">cv. Jemalong A17</strain>
    </source>
</reference>
<evidence type="ECO:0000313" key="5">
    <source>
        <dbReference type="EnsemblPlants" id="KEH31971"/>
    </source>
</evidence>
<keyword evidence="6" id="KW-1185">Reference proteome</keyword>
<dbReference type="GO" id="GO:0008270">
    <property type="term" value="F:zinc ion binding"/>
    <property type="evidence" value="ECO:0007669"/>
    <property type="project" value="UniProtKB-KW"/>
</dbReference>
<evidence type="ECO:0000313" key="4">
    <source>
        <dbReference type="EMBL" id="KEH31971.1"/>
    </source>
</evidence>
<keyword evidence="1" id="KW-0862">Zinc</keyword>
<protein>
    <submittedName>
        <fullName evidence="4">HNH endonuclease domain protein</fullName>
    </submittedName>
</protein>
<keyword evidence="4" id="KW-0255">Endonuclease</keyword>
<feature type="region of interest" description="Disordered" evidence="2">
    <location>
        <begin position="1"/>
        <end position="45"/>
    </location>
</feature>
<dbReference type="PANTHER" id="PTHR33427">
    <property type="entry name" value="HNH ENDONUCLEASE"/>
    <property type="match status" value="1"/>
</dbReference>
<keyword evidence="1" id="KW-0479">Metal-binding</keyword>
<feature type="compositionally biased region" description="Basic and acidic residues" evidence="2">
    <location>
        <begin position="1"/>
        <end position="15"/>
    </location>
</feature>
<dbReference type="InterPro" id="IPR036875">
    <property type="entry name" value="Znf_CCHC_sf"/>
</dbReference>
<dbReference type="Pfam" id="PF00098">
    <property type="entry name" value="zf-CCHC"/>
    <property type="match status" value="1"/>
</dbReference>
<dbReference type="GO" id="GO:0003676">
    <property type="term" value="F:nucleic acid binding"/>
    <property type="evidence" value="ECO:0007669"/>
    <property type="project" value="InterPro"/>
</dbReference>
<dbReference type="SUPFAM" id="SSF57756">
    <property type="entry name" value="Retrovirus zinc finger-like domains"/>
    <property type="match status" value="1"/>
</dbReference>
<keyword evidence="4" id="KW-0540">Nuclease</keyword>
<feature type="compositionally biased region" description="Basic and acidic residues" evidence="2">
    <location>
        <begin position="25"/>
        <end position="45"/>
    </location>
</feature>
<dbReference type="Proteomes" id="UP000002051">
    <property type="component" value="Chromosome 4"/>
</dbReference>
<dbReference type="ExpressionAtlas" id="A0A072URJ3">
    <property type="expression patterns" value="differential"/>
</dbReference>
<organism evidence="4 6">
    <name type="scientific">Medicago truncatula</name>
    <name type="common">Barrel medic</name>
    <name type="synonym">Medicago tribuloides</name>
    <dbReference type="NCBI Taxonomy" id="3880"/>
    <lineage>
        <taxon>Eukaryota</taxon>
        <taxon>Viridiplantae</taxon>
        <taxon>Streptophyta</taxon>
        <taxon>Embryophyta</taxon>
        <taxon>Tracheophyta</taxon>
        <taxon>Spermatophyta</taxon>
        <taxon>Magnoliopsida</taxon>
        <taxon>eudicotyledons</taxon>
        <taxon>Gunneridae</taxon>
        <taxon>Pentapetalae</taxon>
        <taxon>rosids</taxon>
        <taxon>fabids</taxon>
        <taxon>Fabales</taxon>
        <taxon>Fabaceae</taxon>
        <taxon>Papilionoideae</taxon>
        <taxon>50 kb inversion clade</taxon>
        <taxon>NPAAA clade</taxon>
        <taxon>Hologalegina</taxon>
        <taxon>IRL clade</taxon>
        <taxon>Trifolieae</taxon>
        <taxon>Medicago</taxon>
    </lineage>
</organism>
<reference evidence="4 6" key="1">
    <citation type="journal article" date="2011" name="Nature">
        <title>The Medicago genome provides insight into the evolution of rhizobial symbioses.</title>
        <authorList>
            <person name="Young N.D."/>
            <person name="Debelle F."/>
            <person name="Oldroyd G.E."/>
            <person name="Geurts R."/>
            <person name="Cannon S.B."/>
            <person name="Udvardi M.K."/>
            <person name="Benedito V.A."/>
            <person name="Mayer K.F."/>
            <person name="Gouzy J."/>
            <person name="Schoof H."/>
            <person name="Van de Peer Y."/>
            <person name="Proost S."/>
            <person name="Cook D.R."/>
            <person name="Meyers B.C."/>
            <person name="Spannagl M."/>
            <person name="Cheung F."/>
            <person name="De Mita S."/>
            <person name="Krishnakumar V."/>
            <person name="Gundlach H."/>
            <person name="Zhou S."/>
            <person name="Mudge J."/>
            <person name="Bharti A.K."/>
            <person name="Murray J.D."/>
            <person name="Naoumkina M.A."/>
            <person name="Rosen B."/>
            <person name="Silverstein K.A."/>
            <person name="Tang H."/>
            <person name="Rombauts S."/>
            <person name="Zhao P.X."/>
            <person name="Zhou P."/>
            <person name="Barbe V."/>
            <person name="Bardou P."/>
            <person name="Bechner M."/>
            <person name="Bellec A."/>
            <person name="Berger A."/>
            <person name="Berges H."/>
            <person name="Bidwell S."/>
            <person name="Bisseling T."/>
            <person name="Choisne N."/>
            <person name="Couloux A."/>
            <person name="Denny R."/>
            <person name="Deshpande S."/>
            <person name="Dai X."/>
            <person name="Doyle J.J."/>
            <person name="Dudez A.M."/>
            <person name="Farmer A.D."/>
            <person name="Fouteau S."/>
            <person name="Franken C."/>
            <person name="Gibelin C."/>
            <person name="Gish J."/>
            <person name="Goldstein S."/>
            <person name="Gonzalez A.J."/>
            <person name="Green P.J."/>
            <person name="Hallab A."/>
            <person name="Hartog M."/>
            <person name="Hua A."/>
            <person name="Humphray S.J."/>
            <person name="Jeong D.H."/>
            <person name="Jing Y."/>
            <person name="Jocker A."/>
            <person name="Kenton S.M."/>
            <person name="Kim D.J."/>
            <person name="Klee K."/>
            <person name="Lai H."/>
            <person name="Lang C."/>
            <person name="Lin S."/>
            <person name="Macmil S.L."/>
            <person name="Magdelenat G."/>
            <person name="Matthews L."/>
            <person name="McCorrison J."/>
            <person name="Monaghan E.L."/>
            <person name="Mun J.H."/>
            <person name="Najar F.Z."/>
            <person name="Nicholson C."/>
            <person name="Noirot C."/>
            <person name="O'Bleness M."/>
            <person name="Paule C.R."/>
            <person name="Poulain J."/>
            <person name="Prion F."/>
            <person name="Qin B."/>
            <person name="Qu C."/>
            <person name="Retzel E.F."/>
            <person name="Riddle C."/>
            <person name="Sallet E."/>
            <person name="Samain S."/>
            <person name="Samson N."/>
            <person name="Sanders I."/>
            <person name="Saurat O."/>
            <person name="Scarpelli C."/>
            <person name="Schiex T."/>
            <person name="Segurens B."/>
            <person name="Severin A.J."/>
            <person name="Sherrier D.J."/>
            <person name="Shi R."/>
            <person name="Sims S."/>
            <person name="Singer S.R."/>
            <person name="Sinharoy S."/>
            <person name="Sterck L."/>
            <person name="Viollet A."/>
            <person name="Wang B.B."/>
            <person name="Wang K."/>
            <person name="Wang M."/>
            <person name="Wang X."/>
            <person name="Warfsmann J."/>
            <person name="Weissenbach J."/>
            <person name="White D.D."/>
            <person name="White J.D."/>
            <person name="Wiley G.B."/>
            <person name="Wincker P."/>
            <person name="Xing Y."/>
            <person name="Yang L."/>
            <person name="Yao Z."/>
            <person name="Ying F."/>
            <person name="Zhai J."/>
            <person name="Zhou L."/>
            <person name="Zuber A."/>
            <person name="Denarie J."/>
            <person name="Dixon R.A."/>
            <person name="May G.D."/>
            <person name="Schwartz D.C."/>
            <person name="Rogers J."/>
            <person name="Quetier F."/>
            <person name="Town C.D."/>
            <person name="Roe B.A."/>
        </authorList>
    </citation>
    <scope>NUCLEOTIDE SEQUENCE [LARGE SCALE GENOMIC DNA]</scope>
    <source>
        <strain evidence="4">A17</strain>
        <strain evidence="5 6">cv. Jemalong A17</strain>
    </source>
</reference>
<dbReference type="EnsemblPlants" id="KEH31971">
    <property type="protein sequence ID" value="KEH31971"/>
    <property type="gene ID" value="MTR_4g109110"/>
</dbReference>
<dbReference type="EMBL" id="CM001220">
    <property type="protein sequence ID" value="KEH31971.1"/>
    <property type="molecule type" value="Genomic_DNA"/>
</dbReference>
<reference evidence="4 6" key="2">
    <citation type="journal article" date="2014" name="BMC Genomics">
        <title>An improved genome release (version Mt4.0) for the model legume Medicago truncatula.</title>
        <authorList>
            <person name="Tang H."/>
            <person name="Krishnakumar V."/>
            <person name="Bidwell S."/>
            <person name="Rosen B."/>
            <person name="Chan A."/>
            <person name="Zhou S."/>
            <person name="Gentzbittel L."/>
            <person name="Childs K.L."/>
            <person name="Yandell M."/>
            <person name="Gundlach H."/>
            <person name="Mayer K.F."/>
            <person name="Schwartz D.C."/>
            <person name="Town C.D."/>
        </authorList>
    </citation>
    <scope>GENOME REANNOTATION</scope>
    <source>
        <strain evidence="4">A17</strain>
        <strain evidence="5 6">cv. Jemalong A17</strain>
    </source>
</reference>
<dbReference type="SMART" id="SM00343">
    <property type="entry name" value="ZnF_C2HC"/>
    <property type="match status" value="1"/>
</dbReference>
<sequence length="162" mass="18545">MSLELKKQSESKIDNNGKGVMARGSSEKREFKHKEKSRSKSESRECFVCKKEGHFKKNCPERKKFMKDKYNDEDSGGESTADNCQILQSRVNRLKSDKSQIDSDKLRGYSCDINFTDKELDIIEMAVYGDVIRPGNQCRCRTVDEVLGKFKAKDDTNACKLP</sequence>
<dbReference type="KEGG" id="mtr:25493851"/>
<evidence type="ECO:0000256" key="1">
    <source>
        <dbReference type="PROSITE-ProRule" id="PRU00047"/>
    </source>
</evidence>
<gene>
    <name evidence="5" type="primary">25493851</name>
    <name evidence="4" type="ordered locus">MTR_4g109110</name>
</gene>
<accession>A0A072URJ3</accession>
<name>A0A072URJ3_MEDTR</name>
<dbReference type="AlphaFoldDB" id="A0A072URJ3"/>
<dbReference type="PANTHER" id="PTHR33427:SF1">
    <property type="entry name" value="F6A14.21 PROTEIN"/>
    <property type="match status" value="1"/>
</dbReference>
<proteinExistence type="predicted"/>
<keyword evidence="4" id="KW-0378">Hydrolase</keyword>